<comment type="caution">
    <text evidence="1">The sequence shown here is derived from an EMBL/GenBank/DDBJ whole genome shotgun (WGS) entry which is preliminary data.</text>
</comment>
<name>A0ABS7P0Y7_9NOCA</name>
<accession>A0ABS7P0Y7</accession>
<evidence type="ECO:0000313" key="1">
    <source>
        <dbReference type="EMBL" id="MBY6366072.1"/>
    </source>
</evidence>
<evidence type="ECO:0000313" key="2">
    <source>
        <dbReference type="Proteomes" id="UP000825228"/>
    </source>
</evidence>
<gene>
    <name evidence="1" type="ORF">HQ603_04815</name>
</gene>
<proteinExistence type="predicted"/>
<dbReference type="EMBL" id="JABUBU010000002">
    <property type="protein sequence ID" value="MBY6366072.1"/>
    <property type="molecule type" value="Genomic_DNA"/>
</dbReference>
<protein>
    <submittedName>
        <fullName evidence="1">Uncharacterized protein</fullName>
    </submittedName>
</protein>
<organism evidence="1 2">
    <name type="scientific">Rhodococcoides corynebacterioides</name>
    <dbReference type="NCBI Taxonomy" id="53972"/>
    <lineage>
        <taxon>Bacteria</taxon>
        <taxon>Bacillati</taxon>
        <taxon>Actinomycetota</taxon>
        <taxon>Actinomycetes</taxon>
        <taxon>Mycobacteriales</taxon>
        <taxon>Nocardiaceae</taxon>
        <taxon>Rhodococcoides</taxon>
    </lineage>
</organism>
<sequence>MDSRAGLVFVDHDQFAIGRADADTMNVAVKGTLLEAGSGFVGVYTGVSYGPARVIVDVLDAAPDVSELESWEVVEETVLTSAEPLVVMSLNGSIVDDIGSIPSGTYTVRCHAVGRDTHTGLEVTDATETYYFQLWPSAYPNELTVRTLRKIDRAWSREEDTSHEPTRVVPEPDFNYVYVRATDGEVRRVDRHSVEADSAREWRREHGGRPLSADLKATTYARFVASLDRDLLDRIAASDGDTQLRFARWCAQRAFEKADMIHVPWLQELVEKLNNGTLDRKDLHDAKQRMDDDNAITLRLVTGLPGEPETVQQHQALLALEVIMLEDFSPLKIAVWSYRHASQTFGMEYPDLIRAANLAFPPD</sequence>
<reference evidence="1 2" key="1">
    <citation type="submission" date="2020-06" db="EMBL/GenBank/DDBJ databases">
        <title>Taxonomy, biology and ecology of Rhodococcus bacteria occurring in California pistachio and other woody hosts as revealed by genome sequence analyses.</title>
        <authorList>
            <person name="Gai Y."/>
            <person name="Riely B."/>
        </authorList>
    </citation>
    <scope>NUCLEOTIDE SEQUENCE [LARGE SCALE GENOMIC DNA]</scope>
    <source>
        <strain evidence="1 2">BP-281</strain>
    </source>
</reference>
<dbReference type="RefSeq" id="WP_222683429.1">
    <property type="nucleotide sequence ID" value="NZ_JABUBS010000010.1"/>
</dbReference>
<dbReference type="Proteomes" id="UP000825228">
    <property type="component" value="Unassembled WGS sequence"/>
</dbReference>
<keyword evidence="2" id="KW-1185">Reference proteome</keyword>